<dbReference type="InterPro" id="IPR027417">
    <property type="entry name" value="P-loop_NTPase"/>
</dbReference>
<dbReference type="EMBL" id="JALLPJ020000544">
    <property type="protein sequence ID" value="KAL3788959.1"/>
    <property type="molecule type" value="Genomic_DNA"/>
</dbReference>
<accession>A0ABD3PMK7</accession>
<dbReference type="InterPro" id="IPR041664">
    <property type="entry name" value="AAA_16"/>
</dbReference>
<protein>
    <recommendedName>
        <fullName evidence="2">Orc1-like AAA ATPase domain-containing protein</fullName>
    </recommendedName>
</protein>
<gene>
    <name evidence="3" type="ORF">ACHAWO_005769</name>
</gene>
<evidence type="ECO:0000256" key="1">
    <source>
        <dbReference type="SAM" id="MobiDB-lite"/>
    </source>
</evidence>
<dbReference type="PANTHER" id="PTHR43642:SF1">
    <property type="entry name" value="HYBRID SIGNAL TRANSDUCTION HISTIDINE KINASE G"/>
    <property type="match status" value="1"/>
</dbReference>
<dbReference type="AlphaFoldDB" id="A0ABD3PMK7"/>
<dbReference type="SUPFAM" id="SSF52540">
    <property type="entry name" value="P-loop containing nucleoside triphosphate hydrolases"/>
    <property type="match status" value="1"/>
</dbReference>
<keyword evidence="4" id="KW-1185">Reference proteome</keyword>
<feature type="region of interest" description="Disordered" evidence="1">
    <location>
        <begin position="386"/>
        <end position="406"/>
    </location>
</feature>
<dbReference type="InterPro" id="IPR053159">
    <property type="entry name" value="Hybrid_Histidine_Kinase"/>
</dbReference>
<reference evidence="3 4" key="1">
    <citation type="submission" date="2024-10" db="EMBL/GenBank/DDBJ databases">
        <title>Updated reference genomes for cyclostephanoid diatoms.</title>
        <authorList>
            <person name="Roberts W.R."/>
            <person name="Alverson A.J."/>
        </authorList>
    </citation>
    <scope>NUCLEOTIDE SEQUENCE [LARGE SCALE GENOMIC DNA]</scope>
    <source>
        <strain evidence="3 4">AJA010-31</strain>
    </source>
</reference>
<organism evidence="3 4">
    <name type="scientific">Cyclotella atomus</name>
    <dbReference type="NCBI Taxonomy" id="382360"/>
    <lineage>
        <taxon>Eukaryota</taxon>
        <taxon>Sar</taxon>
        <taxon>Stramenopiles</taxon>
        <taxon>Ochrophyta</taxon>
        <taxon>Bacillariophyta</taxon>
        <taxon>Coscinodiscophyceae</taxon>
        <taxon>Thalassiosirophycidae</taxon>
        <taxon>Stephanodiscales</taxon>
        <taxon>Stephanodiscaceae</taxon>
        <taxon>Cyclotella</taxon>
    </lineage>
</organism>
<dbReference type="Proteomes" id="UP001530400">
    <property type="component" value="Unassembled WGS sequence"/>
</dbReference>
<evidence type="ECO:0000259" key="2">
    <source>
        <dbReference type="Pfam" id="PF13191"/>
    </source>
</evidence>
<dbReference type="Pfam" id="PF13191">
    <property type="entry name" value="AAA_16"/>
    <property type="match status" value="1"/>
</dbReference>
<dbReference type="PANTHER" id="PTHR43642">
    <property type="entry name" value="HYBRID SIGNAL TRANSDUCTION HISTIDINE KINASE G"/>
    <property type="match status" value="1"/>
</dbReference>
<proteinExistence type="predicted"/>
<evidence type="ECO:0000313" key="3">
    <source>
        <dbReference type="EMBL" id="KAL3788959.1"/>
    </source>
</evidence>
<feature type="domain" description="Orc1-like AAA ATPase" evidence="2">
    <location>
        <begin position="144"/>
        <end position="365"/>
    </location>
</feature>
<comment type="caution">
    <text evidence="3">The sequence shown here is derived from an EMBL/GenBank/DDBJ whole genome shotgun (WGS) entry which is preliminary data.</text>
</comment>
<feature type="compositionally biased region" description="Polar residues" evidence="1">
    <location>
        <begin position="388"/>
        <end position="397"/>
    </location>
</feature>
<evidence type="ECO:0000313" key="4">
    <source>
        <dbReference type="Proteomes" id="UP001530400"/>
    </source>
</evidence>
<name>A0ABD3PMK7_9STRA</name>
<sequence>MTALDPPDRLLSQRSSIDIEVSADVINEPLSDSFQEASDRSFFQYPSQPIAFQQPQSPGGSIRHDEDEEDLYFIPGAHGTVAPITKDQEHYDSRKGDDDFKKLDFCDDLVGREEELQVLWEVFHGKPSDDGAASHQDTKDAQSSVEGSSKQILFLKGYSGVGKSSLIRHFVTRVKARIKASKGSGCSHILYGSGKFNDSGIPFSAFGELFQRLIDEIKSAKLLDRIQTAVTTSPEIGKGTEGYKVLRETWPILSALLDGANTSGESEKGKLKRSDSAFNLVGSTVTMNSIKAHALTLLELLSSDTGGEGYEFTVKAEEPSQITDLRRRHPNMIVFLDDLQRADSPSLDLLTYLLSESRFLNIMFVCAYRSNEVDENHPLQRVIDEATSRTTNSSDRSLMSDKEDSGSIGNTYQLELYPLSPTSIQQFIATTLDKEATEEDIINLSEVVYKKTMGNIFYVKQALEELVRKNALYYDMMCFEWQFTNSQDADLLGEYISNDVVSSVRGKIGVLDVKLQLALNVMSHIPNNTIEVDMLLELLLSTGTEMSVDELVKLLKVGVEEGMLLLSSESGHHIFAHDRIRQASRECIEGEPRDEMLLQLANVLLAMYNEEQSDTEWCIYVAVDFLNSFEPGVKSDAMGLARLNLKVAMCAHKEGAVDREYALLSHGLECLKAAEKVWEEYDLSLQLYNSILEATQILGKFEESSSYVKEVLNHARNLDDKLAAFRHQITLMHAETRDYSRTLKEGIKVLEIYGYEFPAIPTAAECMKEEMKVKLALHNRAYSCLVDQPFVEIPMMELFKYVTQYALVSGNDRLLKIISWKAIRLGLQKGIDHNFHTILVCLGNTMAKDKELKAAFEIVNTAMLISERSREDKGNYAYTQLVAYQGVLFQLQSFRSGVDMLLQCYKDLKLDGQIDPALGSALGHFLAIFATGIIYQCLNSTINYFHL</sequence>